<comment type="subcellular location">
    <subcellularLocation>
        <location evidence="1">Nucleus</location>
    </subcellularLocation>
</comment>
<reference evidence="3" key="1">
    <citation type="submission" date="2023-10" db="EMBL/GenBank/DDBJ databases">
        <authorList>
            <person name="Chen Y."/>
            <person name="Shah S."/>
            <person name="Dougan E. K."/>
            <person name="Thang M."/>
            <person name="Chan C."/>
        </authorList>
    </citation>
    <scope>NUCLEOTIDE SEQUENCE [LARGE SCALE GENOMIC DNA]</scope>
</reference>
<keyword evidence="1" id="KW-0464">Manganese</keyword>
<keyword evidence="1" id="KW-0540">Nuclease</keyword>
<evidence type="ECO:0000313" key="4">
    <source>
        <dbReference type="Proteomes" id="UP001189429"/>
    </source>
</evidence>
<comment type="function">
    <text evidence="1">Nuclease required for the repair of DNA interstrand cross-links (ICL). Acts as a 5'-3' exonuclease that anchors at a cut end of DNA and cleaves DNA successively at every third nucleotide, allowing to excise an ICL from one strand through flanking incisions.</text>
</comment>
<dbReference type="EMBL" id="CAUYUJ010021159">
    <property type="protein sequence ID" value="CAK0903042.1"/>
    <property type="molecule type" value="Genomic_DNA"/>
</dbReference>
<keyword evidence="1" id="KW-0539">Nucleus</keyword>
<evidence type="ECO:0000313" key="3">
    <source>
        <dbReference type="EMBL" id="CAK0903042.1"/>
    </source>
</evidence>
<organism evidence="3 4">
    <name type="scientific">Prorocentrum cordatum</name>
    <dbReference type="NCBI Taxonomy" id="2364126"/>
    <lineage>
        <taxon>Eukaryota</taxon>
        <taxon>Sar</taxon>
        <taxon>Alveolata</taxon>
        <taxon>Dinophyceae</taxon>
        <taxon>Prorocentrales</taxon>
        <taxon>Prorocentraceae</taxon>
        <taxon>Prorocentrum</taxon>
    </lineage>
</organism>
<keyword evidence="1" id="KW-0234">DNA repair</keyword>
<comment type="catalytic activity">
    <reaction evidence="1">
        <text>Hydrolytically removes 5'-nucleotides successively from the 3'-hydroxy termini of 3'-hydroxy-terminated oligonucleotides.</text>
        <dbReference type="EC" id="3.1.4.1"/>
    </reaction>
</comment>
<evidence type="ECO:0000256" key="2">
    <source>
        <dbReference type="SAM" id="MobiDB-lite"/>
    </source>
</evidence>
<comment type="caution">
    <text evidence="3">The sequence shown here is derived from an EMBL/GenBank/DDBJ whole genome shotgun (WGS) entry which is preliminary data.</text>
</comment>
<dbReference type="PANTHER" id="PTHR15749">
    <property type="entry name" value="FANCONI-ASSOCIATED NUCLEASE 1"/>
    <property type="match status" value="1"/>
</dbReference>
<feature type="region of interest" description="Disordered" evidence="2">
    <location>
        <begin position="878"/>
        <end position="897"/>
    </location>
</feature>
<sequence>MGGGPAGGSLGVAACAKEQLLPRLRQVLGAKPAGAASATAEAWLVERALCGGRWVCLAPGPGRAALAVPRMATFPAREDSAFVAFSARWPSYALMAGDAQPLFDDRASLDGFRDARRLALELEGTHSQGGGRPVGDQLAALAERAEERLRALLSDPPATALESAKGRCPFRRRFTAAWCWAEVLHGAVMGAPATPAGDDSARGAKIRRLRLLLGTRLCVARRGKWYNELAKELARAQGPLPALREAAAGLAEGAEPPLTARVALDLTAESQGSAPSEDEAGAPLPELPADLRLELAGRARTLARAAAAAAARGGRGPRAWERQLRETPAAQAMGWGDDGRWLPALVSRLLAAGSAKAPVLEVRASDHGLPGCSEGGRRTYDSFDLAELNVEELALRHYLGPCGFAYGIHCEGALLRDLFGLLLYHELFDTSVRGVFLSAFQDAPLDLGTEVFYPSRRVPLERRLSQLAAMSPSAICAEVRERFAALHGTRIRGVRWDRYAGPSGAFRPDEAGADACAAGADLGAAAGAVGGRALAAALRLLCADYCSAGLPDLLVWSWPGAGGAAAAPRARFVEVKSERDALSRRQRGRASNVGCRRLSRLGGLASISRENPGGLEIEKGISAATAASHATIGMPHGTPGPPTPCRVYGASPRGPHEWEHTCRRGVLAAARGGGPGKVARSPEPPSPRTQPSAGMFNVEAMAQYLAAAGGGVAQGGFAVPQAGFAGAPGACGFAGAPGACGFAGALPGACGFAGAAGGCGIAGAQGGFAGAQGGFVGAQGGCGFAGAQGGFAGAAQAGGLALATQPGGLACAGAAQPEAGSPQEMEALVGGINAFIQRYPIDQRCYEYLTTSSSAEFRAPREGEADYSPLVTSWVKRMRGQSGEGPGGGAGPADAAAGGEVTQEVVDEFFLKYPCDQRATEYFNMSPREVQSAVVQQFRPRSEGDSDYSAAITSFIRYKSSKGAGKGAAFGGMGGMPVPVVPGVPGAFQRPPGMANPNSGWATADIDPNAPPVDLESFRAQYPMDDRAWDFLSSVDQRIQKRVVETFKVLREGEADYSAKITAYVKTTKQMWHEAVAETALTQEQVDTFFTRYPCDQKATEYFNQISRELQAVIVREFRPRSEGDSDYSAAITSFIKYKSNAPWAAGGKGGGCGGGKGGCMGGGAMQVQQFAGAGMQAGGALTQQEVDSFFTRYPCDQRACEYFSQCSVDVQTSVVRQFRPRSEGDSDYSAAVTAFVKRCSGGGMGGIRQQIMGASCTVVTPSLDGVRVGERRAVDEISPIWSRFTSTWRRLGSDLAPLSVD</sequence>
<keyword evidence="1" id="KW-0378">Hydrolase</keyword>
<comment type="similarity">
    <text evidence="1">Belongs to the FAN1 family.</text>
</comment>
<protein>
    <recommendedName>
        <fullName evidence="1">Fanconi-associated nuclease</fullName>
        <ecNumber evidence="1">3.1.4.1</ecNumber>
    </recommendedName>
</protein>
<dbReference type="InterPro" id="IPR033315">
    <property type="entry name" value="Fan1-like"/>
</dbReference>
<keyword evidence="4" id="KW-1185">Reference proteome</keyword>
<gene>
    <name evidence="3" type="ORF">PCOR1329_LOCUS79465</name>
</gene>
<dbReference type="EC" id="3.1.4.1" evidence="1"/>
<dbReference type="PANTHER" id="PTHR15749:SF4">
    <property type="entry name" value="FANCONI-ASSOCIATED NUCLEASE 1"/>
    <property type="match status" value="1"/>
</dbReference>
<accession>A0ABN9XSQ4</accession>
<keyword evidence="1" id="KW-0479">Metal-binding</keyword>
<keyword evidence="1" id="KW-0460">Magnesium</keyword>
<keyword evidence="1" id="KW-0227">DNA damage</keyword>
<evidence type="ECO:0000256" key="1">
    <source>
        <dbReference type="RuleBase" id="RU365033"/>
    </source>
</evidence>
<comment type="cofactor">
    <cofactor evidence="1">
        <name>Mg(2+)</name>
        <dbReference type="ChEBI" id="CHEBI:18420"/>
    </cofactor>
    <cofactor evidence="1">
        <name>Mn(2+)</name>
        <dbReference type="ChEBI" id="CHEBI:29035"/>
    </cofactor>
</comment>
<feature type="compositionally biased region" description="Gly residues" evidence="2">
    <location>
        <begin position="882"/>
        <end position="891"/>
    </location>
</feature>
<proteinExistence type="inferred from homology"/>
<feature type="region of interest" description="Disordered" evidence="2">
    <location>
        <begin position="671"/>
        <end position="692"/>
    </location>
</feature>
<name>A0ABN9XSQ4_9DINO</name>
<dbReference type="Proteomes" id="UP001189429">
    <property type="component" value="Unassembled WGS sequence"/>
</dbReference>